<keyword evidence="2" id="KW-1185">Reference proteome</keyword>
<accession>A0ABV8LDH6</accession>
<gene>
    <name evidence="1" type="ORF">ACFOW8_28705</name>
</gene>
<protein>
    <recommendedName>
        <fullName evidence="3">Head-to-tail stopper</fullName>
    </recommendedName>
</protein>
<dbReference type="RefSeq" id="WP_378554799.1">
    <property type="nucleotide sequence ID" value="NZ_JBHSBA010000016.1"/>
</dbReference>
<comment type="caution">
    <text evidence="1">The sequence shown here is derived from an EMBL/GenBank/DDBJ whole genome shotgun (WGS) entry which is preliminary data.</text>
</comment>
<dbReference type="EMBL" id="JBHSBA010000016">
    <property type="protein sequence ID" value="MFC4128917.1"/>
    <property type="molecule type" value="Genomic_DNA"/>
</dbReference>
<evidence type="ECO:0000313" key="2">
    <source>
        <dbReference type="Proteomes" id="UP001595767"/>
    </source>
</evidence>
<reference evidence="2" key="1">
    <citation type="journal article" date="2019" name="Int. J. Syst. Evol. Microbiol.">
        <title>The Global Catalogue of Microorganisms (GCM) 10K type strain sequencing project: providing services to taxonomists for standard genome sequencing and annotation.</title>
        <authorList>
            <consortium name="The Broad Institute Genomics Platform"/>
            <consortium name="The Broad Institute Genome Sequencing Center for Infectious Disease"/>
            <person name="Wu L."/>
            <person name="Ma J."/>
        </authorList>
    </citation>
    <scope>NUCLEOTIDE SEQUENCE [LARGE SCALE GENOMIC DNA]</scope>
    <source>
        <strain evidence="2">CGMCC 4.7204</strain>
    </source>
</reference>
<evidence type="ECO:0008006" key="3">
    <source>
        <dbReference type="Google" id="ProtNLM"/>
    </source>
</evidence>
<evidence type="ECO:0000313" key="1">
    <source>
        <dbReference type="EMBL" id="MFC4128917.1"/>
    </source>
</evidence>
<organism evidence="1 2">
    <name type="scientific">Nocardia rhizosphaerae</name>
    <dbReference type="NCBI Taxonomy" id="1691571"/>
    <lineage>
        <taxon>Bacteria</taxon>
        <taxon>Bacillati</taxon>
        <taxon>Actinomycetota</taxon>
        <taxon>Actinomycetes</taxon>
        <taxon>Mycobacteriales</taxon>
        <taxon>Nocardiaceae</taxon>
        <taxon>Nocardia</taxon>
    </lineage>
</organism>
<sequence>MVNYPAPKYPGGPMLTVIRTGTANSRDWQGDLLPAAETEHEIGPCDLKWLTDSEDNTTGEQLTLTAQITAPLGSDVLAGDRIRLPDGRTFVIDGQVRVAPNGFTGWATGVRFVIAKDGGNGVRRN</sequence>
<name>A0ABV8LDH6_9NOCA</name>
<dbReference type="Proteomes" id="UP001595767">
    <property type="component" value="Unassembled WGS sequence"/>
</dbReference>
<proteinExistence type="predicted"/>